<feature type="domain" description="RNA-editing substrate-binding complex 6 protein" evidence="1">
    <location>
        <begin position="17"/>
        <end position="119"/>
    </location>
</feature>
<protein>
    <submittedName>
        <fullName evidence="2">RGLG2 protein</fullName>
    </submittedName>
</protein>
<name>A0A812NZZ7_9DINO</name>
<dbReference type="EMBL" id="CAJNDS010002083">
    <property type="protein sequence ID" value="CAE7314808.1"/>
    <property type="molecule type" value="Genomic_DNA"/>
</dbReference>
<dbReference type="InterPro" id="IPR058917">
    <property type="entry name" value="RESC6_dom"/>
</dbReference>
<keyword evidence="3" id="KW-1185">Reference proteome</keyword>
<comment type="caution">
    <text evidence="2">The sequence shown here is derived from an EMBL/GenBank/DDBJ whole genome shotgun (WGS) entry which is preliminary data.</text>
</comment>
<evidence type="ECO:0000313" key="3">
    <source>
        <dbReference type="Proteomes" id="UP000604046"/>
    </source>
</evidence>
<sequence>MVVERTLFGQLLPAYAVAHGSRFRVKDLSLVLNAYAKAQLRSTAVFDALAQRCKEQAKHMDCQAMSVIAAAHAKLWIADEPLFQVLAWRLRSCARTCTFQAAANLAHAFAKFGFTGPAMGQEALAQAVVGKKVPELSFSVFCQAPESSRAAVPVTDVVFDAVAEELPRLLADPPNAHSTVLLCHAVARAGQQRRHPTLPAALAAAVAELPAEELQLGMLAVAFAELWPRPRAKGHSDAGQAQEDFWSWLAGAAAERTAQLLPGDAANCAVAFAAAALPPEAVAAMRLAHHCEAPELSPSVASALLAAHAVAGVTARTVLRAIEARFDELLWQATDSVACRLALASWLCGGRVDRSLRKPVASHVLRASNQKEDDADEDLALLATCQGAAALVAPDLRRAESQSLAGVEEIHGRSWVEVSRQLQNSTVVRLHDRRDEALAQATKRLASRLARLRPKLSRILKQLVEAAPPPLSTPPTEGRLQPPRRAGLSSLLLPSAGARLPEPEQEHEDTAAAAAQRLDRALHRYGLAPSTCPLADAAAMLDVGSVQVPVAFVVDDAASYMHPADGDEGSLEELQPDAVLRAPLLADAGWLVVRMRAGDLPHLLHHGRRPAEGSSTGISAPIPVPVQPRKAAQAAASPFFGLLRDAARKFRPRRSPLEEES</sequence>
<dbReference type="AlphaFoldDB" id="A0A812NZZ7"/>
<gene>
    <name evidence="2" type="primary">RGLG2</name>
    <name evidence="2" type="ORF">SNAT2548_LOCUS16518</name>
</gene>
<dbReference type="OrthoDB" id="440594at2759"/>
<dbReference type="Proteomes" id="UP000604046">
    <property type="component" value="Unassembled WGS sequence"/>
</dbReference>
<accession>A0A812NZZ7</accession>
<proteinExistence type="predicted"/>
<evidence type="ECO:0000313" key="2">
    <source>
        <dbReference type="EMBL" id="CAE7314808.1"/>
    </source>
</evidence>
<evidence type="ECO:0000259" key="1">
    <source>
        <dbReference type="Pfam" id="PF26188"/>
    </source>
</evidence>
<dbReference type="Pfam" id="PF26188">
    <property type="entry name" value="RESC6"/>
    <property type="match status" value="1"/>
</dbReference>
<organism evidence="2 3">
    <name type="scientific">Symbiodinium natans</name>
    <dbReference type="NCBI Taxonomy" id="878477"/>
    <lineage>
        <taxon>Eukaryota</taxon>
        <taxon>Sar</taxon>
        <taxon>Alveolata</taxon>
        <taxon>Dinophyceae</taxon>
        <taxon>Suessiales</taxon>
        <taxon>Symbiodiniaceae</taxon>
        <taxon>Symbiodinium</taxon>
    </lineage>
</organism>
<reference evidence="2" key="1">
    <citation type="submission" date="2021-02" db="EMBL/GenBank/DDBJ databases">
        <authorList>
            <person name="Dougan E. K."/>
            <person name="Rhodes N."/>
            <person name="Thang M."/>
            <person name="Chan C."/>
        </authorList>
    </citation>
    <scope>NUCLEOTIDE SEQUENCE</scope>
</reference>